<evidence type="ECO:0000256" key="1">
    <source>
        <dbReference type="ARBA" id="ARBA00023015"/>
    </source>
</evidence>
<dbReference type="SUPFAM" id="SSF46689">
    <property type="entry name" value="Homeodomain-like"/>
    <property type="match status" value="1"/>
</dbReference>
<comment type="caution">
    <text evidence="6">The sequence shown here is derived from an EMBL/GenBank/DDBJ whole genome shotgun (WGS) entry which is preliminary data.</text>
</comment>
<dbReference type="Gene3D" id="1.10.10.60">
    <property type="entry name" value="Homeodomain-like"/>
    <property type="match status" value="1"/>
</dbReference>
<dbReference type="AlphaFoldDB" id="A0A6I5A448"/>
<feature type="domain" description="HTH tetR-type" evidence="5">
    <location>
        <begin position="3"/>
        <end position="63"/>
    </location>
</feature>
<dbReference type="InterPro" id="IPR036271">
    <property type="entry name" value="Tet_transcr_reg_TetR-rel_C_sf"/>
</dbReference>
<evidence type="ECO:0000256" key="4">
    <source>
        <dbReference type="PROSITE-ProRule" id="PRU00335"/>
    </source>
</evidence>
<dbReference type="Pfam" id="PF00440">
    <property type="entry name" value="TetR_N"/>
    <property type="match status" value="1"/>
</dbReference>
<dbReference type="InterPro" id="IPR001647">
    <property type="entry name" value="HTH_TetR"/>
</dbReference>
<reference evidence="6 7" key="1">
    <citation type="submission" date="2019-11" db="EMBL/GenBank/DDBJ databases">
        <title>Genome sequences of 17 halophilic strains isolated from different environments.</title>
        <authorList>
            <person name="Furrow R.E."/>
        </authorList>
    </citation>
    <scope>NUCLEOTIDE SEQUENCE [LARGE SCALE GENOMIC DNA]</scope>
    <source>
        <strain evidence="6 7">22514_16_FS</strain>
    </source>
</reference>
<keyword evidence="1" id="KW-0805">Transcription regulation</keyword>
<gene>
    <name evidence="6" type="ORF">GLW05_13660</name>
</gene>
<protein>
    <submittedName>
        <fullName evidence="6">TetR family transcriptional regulator</fullName>
    </submittedName>
</protein>
<evidence type="ECO:0000313" key="7">
    <source>
        <dbReference type="Proteomes" id="UP000468638"/>
    </source>
</evidence>
<evidence type="ECO:0000256" key="3">
    <source>
        <dbReference type="ARBA" id="ARBA00023163"/>
    </source>
</evidence>
<organism evidence="6 7">
    <name type="scientific">Pontibacillus yanchengensis</name>
    <dbReference type="NCBI Taxonomy" id="462910"/>
    <lineage>
        <taxon>Bacteria</taxon>
        <taxon>Bacillati</taxon>
        <taxon>Bacillota</taxon>
        <taxon>Bacilli</taxon>
        <taxon>Bacillales</taxon>
        <taxon>Bacillaceae</taxon>
        <taxon>Pontibacillus</taxon>
    </lineage>
</organism>
<dbReference type="EMBL" id="WMEQ01000010">
    <property type="protein sequence ID" value="MYL34639.1"/>
    <property type="molecule type" value="Genomic_DNA"/>
</dbReference>
<feature type="DNA-binding region" description="H-T-H motif" evidence="4">
    <location>
        <begin position="26"/>
        <end position="45"/>
    </location>
</feature>
<dbReference type="InterPro" id="IPR009057">
    <property type="entry name" value="Homeodomain-like_sf"/>
</dbReference>
<dbReference type="SUPFAM" id="SSF48498">
    <property type="entry name" value="Tetracyclin repressor-like, C-terminal domain"/>
    <property type="match status" value="1"/>
</dbReference>
<name>A0A6I5A448_9BACI</name>
<sequence length="198" mass="23215">MIPLSKDTILQSALYLFSRKGYEGTSLSELADRSGMRKASIYSHFKNKEAVFWAVIDRAFEEETEKLSSLLTETAEESFQERLNRIIDLHVDFYKQNDEKANLWRRMTLFPPEAFQDRLQNKLMEYEQQCNALLEQEMNRAIKAGEIAAIDANTGIAMVLCMVDGLFMEYSYYTEEEFDKRVQAVKQMTWRAFMPVQR</sequence>
<dbReference type="PANTHER" id="PTHR30055">
    <property type="entry name" value="HTH-TYPE TRANSCRIPTIONAL REGULATOR RUTR"/>
    <property type="match status" value="1"/>
</dbReference>
<keyword evidence="2 4" id="KW-0238">DNA-binding</keyword>
<dbReference type="GO" id="GO:0003700">
    <property type="term" value="F:DNA-binding transcription factor activity"/>
    <property type="evidence" value="ECO:0007669"/>
    <property type="project" value="TreeGrafter"/>
</dbReference>
<dbReference type="Gene3D" id="1.10.357.10">
    <property type="entry name" value="Tetracycline Repressor, domain 2"/>
    <property type="match status" value="1"/>
</dbReference>
<accession>A0A6I5A448</accession>
<dbReference type="Proteomes" id="UP000468638">
    <property type="component" value="Unassembled WGS sequence"/>
</dbReference>
<proteinExistence type="predicted"/>
<evidence type="ECO:0000256" key="2">
    <source>
        <dbReference type="ARBA" id="ARBA00023125"/>
    </source>
</evidence>
<evidence type="ECO:0000313" key="6">
    <source>
        <dbReference type="EMBL" id="MYL34639.1"/>
    </source>
</evidence>
<dbReference type="InterPro" id="IPR050109">
    <property type="entry name" value="HTH-type_TetR-like_transc_reg"/>
</dbReference>
<keyword evidence="3" id="KW-0804">Transcription</keyword>
<dbReference type="PANTHER" id="PTHR30055:SF238">
    <property type="entry name" value="MYCOFACTOCIN BIOSYNTHESIS TRANSCRIPTIONAL REGULATOR MFTR-RELATED"/>
    <property type="match status" value="1"/>
</dbReference>
<dbReference type="PRINTS" id="PR00455">
    <property type="entry name" value="HTHTETR"/>
</dbReference>
<dbReference type="GO" id="GO:0000976">
    <property type="term" value="F:transcription cis-regulatory region binding"/>
    <property type="evidence" value="ECO:0007669"/>
    <property type="project" value="TreeGrafter"/>
</dbReference>
<evidence type="ECO:0000259" key="5">
    <source>
        <dbReference type="PROSITE" id="PS50977"/>
    </source>
</evidence>
<dbReference type="PROSITE" id="PS50977">
    <property type="entry name" value="HTH_TETR_2"/>
    <property type="match status" value="1"/>
</dbReference>